<dbReference type="Gene3D" id="3.40.50.1820">
    <property type="entry name" value="alpha/beta hydrolase"/>
    <property type="match status" value="1"/>
</dbReference>
<organism evidence="3 4">
    <name type="scientific">Pleurostoma richardsiae</name>
    <dbReference type="NCBI Taxonomy" id="41990"/>
    <lineage>
        <taxon>Eukaryota</taxon>
        <taxon>Fungi</taxon>
        <taxon>Dikarya</taxon>
        <taxon>Ascomycota</taxon>
        <taxon>Pezizomycotina</taxon>
        <taxon>Sordariomycetes</taxon>
        <taxon>Sordariomycetidae</taxon>
        <taxon>Calosphaeriales</taxon>
        <taxon>Pleurostomataceae</taxon>
        <taxon>Pleurostoma</taxon>
    </lineage>
</organism>
<name>A0AA38S555_9PEZI</name>
<keyword evidence="4" id="KW-1185">Reference proteome</keyword>
<dbReference type="Gene3D" id="1.10.3020.20">
    <property type="match status" value="1"/>
</dbReference>
<dbReference type="Proteomes" id="UP001174694">
    <property type="component" value="Unassembled WGS sequence"/>
</dbReference>
<dbReference type="EMBL" id="JANBVO010000002">
    <property type="protein sequence ID" value="KAJ9156374.1"/>
    <property type="molecule type" value="Genomic_DNA"/>
</dbReference>
<protein>
    <submittedName>
        <fullName evidence="3">S15 family peptidase</fullName>
    </submittedName>
</protein>
<dbReference type="SMART" id="SM00939">
    <property type="entry name" value="PepX_C"/>
    <property type="match status" value="1"/>
</dbReference>
<dbReference type="NCBIfam" id="TIGR00976">
    <property type="entry name" value="CocE_NonD"/>
    <property type="match status" value="1"/>
</dbReference>
<evidence type="ECO:0000259" key="2">
    <source>
        <dbReference type="SMART" id="SM00939"/>
    </source>
</evidence>
<proteinExistence type="predicted"/>
<reference evidence="3" key="1">
    <citation type="submission" date="2022-07" db="EMBL/GenBank/DDBJ databases">
        <title>Fungi with potential for degradation of polypropylene.</title>
        <authorList>
            <person name="Gostincar C."/>
        </authorList>
    </citation>
    <scope>NUCLEOTIDE SEQUENCE</scope>
    <source>
        <strain evidence="3">EXF-13308</strain>
    </source>
</reference>
<dbReference type="InterPro" id="IPR008979">
    <property type="entry name" value="Galactose-bd-like_sf"/>
</dbReference>
<feature type="domain" description="Xaa-Pro dipeptidyl-peptidase C-terminal" evidence="2">
    <location>
        <begin position="323"/>
        <end position="588"/>
    </location>
</feature>
<dbReference type="SUPFAM" id="SSF53474">
    <property type="entry name" value="alpha/beta-Hydrolases"/>
    <property type="match status" value="1"/>
</dbReference>
<dbReference type="InterPro" id="IPR013736">
    <property type="entry name" value="Xaa-Pro_dipept_C"/>
</dbReference>
<dbReference type="PANTHER" id="PTHR43056">
    <property type="entry name" value="PEPTIDASE S9 PROLYL OLIGOPEPTIDASE"/>
    <property type="match status" value="1"/>
</dbReference>
<evidence type="ECO:0000313" key="4">
    <source>
        <dbReference type="Proteomes" id="UP001174694"/>
    </source>
</evidence>
<dbReference type="InterPro" id="IPR029058">
    <property type="entry name" value="AB_hydrolase_fold"/>
</dbReference>
<dbReference type="InterPro" id="IPR000383">
    <property type="entry name" value="Xaa-Pro-like_dom"/>
</dbReference>
<dbReference type="SUPFAM" id="SSF49785">
    <property type="entry name" value="Galactose-binding domain-like"/>
    <property type="match status" value="1"/>
</dbReference>
<evidence type="ECO:0000313" key="3">
    <source>
        <dbReference type="EMBL" id="KAJ9156374.1"/>
    </source>
</evidence>
<dbReference type="AlphaFoldDB" id="A0AA38S555"/>
<dbReference type="InterPro" id="IPR050585">
    <property type="entry name" value="Xaa-Pro_dipeptidyl-ppase/CocE"/>
</dbReference>
<dbReference type="GO" id="GO:0008239">
    <property type="term" value="F:dipeptidyl-peptidase activity"/>
    <property type="evidence" value="ECO:0007669"/>
    <property type="project" value="InterPro"/>
</dbReference>
<keyword evidence="1" id="KW-0378">Hydrolase</keyword>
<gene>
    <name evidence="3" type="ORF">NKR23_g805</name>
</gene>
<dbReference type="Gene3D" id="2.60.120.260">
    <property type="entry name" value="Galactose-binding domain-like"/>
    <property type="match status" value="1"/>
</dbReference>
<dbReference type="Pfam" id="PF08530">
    <property type="entry name" value="PepX_C"/>
    <property type="match status" value="1"/>
</dbReference>
<dbReference type="PANTHER" id="PTHR43056:SF10">
    <property type="entry name" value="COCE_NOND FAMILY, PUTATIVE (AFU_ORTHOLOGUE AFUA_7G00600)-RELATED"/>
    <property type="match status" value="1"/>
</dbReference>
<dbReference type="Pfam" id="PF02129">
    <property type="entry name" value="Peptidase_S15"/>
    <property type="match status" value="1"/>
</dbReference>
<evidence type="ECO:0000256" key="1">
    <source>
        <dbReference type="ARBA" id="ARBA00022801"/>
    </source>
</evidence>
<dbReference type="InterPro" id="IPR005674">
    <property type="entry name" value="CocE/Ser_esterase"/>
</dbReference>
<comment type="caution">
    <text evidence="3">The sequence shown here is derived from an EMBL/GenBank/DDBJ whole genome shotgun (WGS) entry which is preliminary data.</text>
</comment>
<sequence>MSHYKVGDIEVAFTKTNPNFHHWWTDFNPSTRVLPRGWRREPGRLALREDMIWEKDVAVPMRDGAKLRADIFRPAKFQDKKLPALLAWSPYGKTGSGHHQTTSFTWLGVPKESLSGLEKFEAPDPAEWCPRGYAIVQPDARGCFYSEGDIAIFGTQEGRDGYDTVEWIARQQWSNGAVALVGNSWLAITQWFIAAEQPPHLKAIAPWEGVGDFYRESICRGGIPNYRFWDLLMQEFNGKNNREDVVEMIKKYPLMNAYWEDKKPKLQNIKIPMYVLASYSTMLHTEGSIRGWKYASSAEKWLRIHPTQEWFDIYQPESNDDLQRFLDYYLLGLDNGWETTPKVRLSLLRFNRPPISFRSEDDYPPSRTTYQALYLEGTTGKLQKQVPDMDTTTAYQSDSWTDDGAHFTCKFEKYTELCGFSKATLYMSCNELDDMDVYVILRKLDRNGNALLSYNIPFAHQKPGTEAEDIPDENVYKYVGPSGRLRASKRMVADEPGLSPEARARKDPTEVWYPHYESHKVPPGEVVELDIGIFPGGIVFEEGESLSFEIKGHDPVLPEYPALFQNMPNLNVGKHIVHTGPKFKSFIVVPLISY</sequence>
<accession>A0AA38S555</accession>